<dbReference type="InterPro" id="IPR042099">
    <property type="entry name" value="ANL_N_sf"/>
</dbReference>
<dbReference type="InterPro" id="IPR000873">
    <property type="entry name" value="AMP-dep_synth/lig_dom"/>
</dbReference>
<dbReference type="SUPFAM" id="SSF56801">
    <property type="entry name" value="Acetyl-CoA synthetase-like"/>
    <property type="match status" value="1"/>
</dbReference>
<dbReference type="Gene3D" id="3.30.300.30">
    <property type="match status" value="1"/>
</dbReference>
<dbReference type="Pfam" id="PF13193">
    <property type="entry name" value="AMP-binding_C"/>
    <property type="match status" value="1"/>
</dbReference>
<evidence type="ECO:0000259" key="2">
    <source>
        <dbReference type="Pfam" id="PF13193"/>
    </source>
</evidence>
<dbReference type="GO" id="GO:0004467">
    <property type="term" value="F:long-chain fatty acid-CoA ligase activity"/>
    <property type="evidence" value="ECO:0007669"/>
    <property type="project" value="UniProtKB-EC"/>
</dbReference>
<comment type="caution">
    <text evidence="3">The sequence shown here is derived from an EMBL/GenBank/DDBJ whole genome shotgun (WGS) entry which is preliminary data.</text>
</comment>
<dbReference type="PATRIC" id="fig|1280514.3.peg.3993"/>
<feature type="domain" description="AMP-dependent synthetase/ligase" evidence="1">
    <location>
        <begin position="40"/>
        <end position="364"/>
    </location>
</feature>
<dbReference type="PROSITE" id="PS00455">
    <property type="entry name" value="AMP_BINDING"/>
    <property type="match status" value="1"/>
</dbReference>
<dbReference type="OrthoDB" id="9803968at2"/>
<keyword evidence="3" id="KW-0436">Ligase</keyword>
<name>A0A0D8HEB4_9ACTN</name>
<dbReference type="InterPro" id="IPR045851">
    <property type="entry name" value="AMP-bd_C_sf"/>
</dbReference>
<gene>
    <name evidence="3" type="ORF">AXFE_30190</name>
</gene>
<dbReference type="RefSeq" id="WP_052606691.1">
    <property type="nucleotide sequence ID" value="NZ_JXYS01000097.1"/>
</dbReference>
<organism evidence="3 4">
    <name type="scientific">Acidithrix ferrooxidans</name>
    <dbReference type="NCBI Taxonomy" id="1280514"/>
    <lineage>
        <taxon>Bacteria</taxon>
        <taxon>Bacillati</taxon>
        <taxon>Actinomycetota</taxon>
        <taxon>Acidimicrobiia</taxon>
        <taxon>Acidimicrobiales</taxon>
        <taxon>Acidimicrobiaceae</taxon>
        <taxon>Acidithrix</taxon>
    </lineage>
</organism>
<feature type="domain" description="AMP-binding enzyme C-terminal" evidence="2">
    <location>
        <begin position="414"/>
        <end position="490"/>
    </location>
</feature>
<evidence type="ECO:0000313" key="3">
    <source>
        <dbReference type="EMBL" id="KJF16137.1"/>
    </source>
</evidence>
<dbReference type="Gene3D" id="3.40.50.12780">
    <property type="entry name" value="N-terminal domain of ligase-like"/>
    <property type="match status" value="1"/>
</dbReference>
<keyword evidence="4" id="KW-1185">Reference proteome</keyword>
<sequence>MDRIGIVGTRHRFDESDISRGKDGILHYMVGDNTLVELLANSAARNANKIALRELNGRSVDYSELLKLVEEVAGGLRHRGVSPGDRVGIRLSNGIDWVVSFFAIAFAGAVVVPINTRLAPAEVEFITEDSGLAYLFLPNEELPRGDSYRFSEATRETLAGILYTSGTTGRPKGAMLSNENFVSNVETVKRVVPIESHDLMSLVAVPLFHVTGLNAQMLPTIAMGGTLVLMETFDINVFIDSIETYNIDTLVAVPAIYWFALNQPSFEGVDTSSVKYVLYGGAPMPPDLVPKMMGAFPNARLGNGFGLTETSSIATFLPHEFAKEHPESVGFASPVTEVDLAEVDPVTGVGELMIRGANVAMGYWNLDLATKNSFGQGWFKSGDMARISDEGLIEIVDRRKDMVNRGGENVYCVEVENVLAEFVGVLEVAVIGVPDEMMGEKVGAVVVPVPGVDFDPAAMVAFARSRLADYKVPQYVWVKKDPLPRNAGGKVLKPNLRSDAKWGVAIF</sequence>
<protein>
    <submittedName>
        <fullName evidence="3">Long-chain-fatty-acid--CoA ligase FadD13</fullName>
        <ecNumber evidence="3">6.2.1.3</ecNumber>
    </submittedName>
</protein>
<evidence type="ECO:0000313" key="4">
    <source>
        <dbReference type="Proteomes" id="UP000032360"/>
    </source>
</evidence>
<dbReference type="PANTHER" id="PTHR43767">
    <property type="entry name" value="LONG-CHAIN-FATTY-ACID--COA LIGASE"/>
    <property type="match status" value="1"/>
</dbReference>
<accession>A0A0D8HEB4</accession>
<dbReference type="STRING" id="1280514.AXFE_30190"/>
<dbReference type="InterPro" id="IPR050237">
    <property type="entry name" value="ATP-dep_AMP-bd_enzyme"/>
</dbReference>
<dbReference type="EC" id="6.2.1.3" evidence="3"/>
<dbReference type="Pfam" id="PF00501">
    <property type="entry name" value="AMP-binding"/>
    <property type="match status" value="1"/>
</dbReference>
<dbReference type="Proteomes" id="UP000032360">
    <property type="component" value="Unassembled WGS sequence"/>
</dbReference>
<dbReference type="InterPro" id="IPR025110">
    <property type="entry name" value="AMP-bd_C"/>
</dbReference>
<dbReference type="InterPro" id="IPR020845">
    <property type="entry name" value="AMP-binding_CS"/>
</dbReference>
<evidence type="ECO:0000259" key="1">
    <source>
        <dbReference type="Pfam" id="PF00501"/>
    </source>
</evidence>
<dbReference type="EMBL" id="JXYS01000097">
    <property type="protein sequence ID" value="KJF16137.1"/>
    <property type="molecule type" value="Genomic_DNA"/>
</dbReference>
<proteinExistence type="predicted"/>
<dbReference type="PANTHER" id="PTHR43767:SF1">
    <property type="entry name" value="NONRIBOSOMAL PEPTIDE SYNTHASE PES1 (EUROFUNG)-RELATED"/>
    <property type="match status" value="1"/>
</dbReference>
<dbReference type="AlphaFoldDB" id="A0A0D8HEB4"/>
<reference evidence="3 4" key="1">
    <citation type="submission" date="2015-01" db="EMBL/GenBank/DDBJ databases">
        <title>Draft genome of the acidophilic iron oxidizer Acidithrix ferrooxidans strain Py-F3.</title>
        <authorList>
            <person name="Poehlein A."/>
            <person name="Eisen S."/>
            <person name="Schloemann M."/>
            <person name="Johnson B.D."/>
            <person name="Daniel R."/>
            <person name="Muehling M."/>
        </authorList>
    </citation>
    <scope>NUCLEOTIDE SEQUENCE [LARGE SCALE GENOMIC DNA]</scope>
    <source>
        <strain evidence="3 4">Py-F3</strain>
    </source>
</reference>